<dbReference type="Proteomes" id="UP000236846">
    <property type="component" value="Unassembled WGS sequence"/>
</dbReference>
<sequence>MVIGRMSGSQVRERAYDTGILLALFVLWMTYGGWRDMWIIWVAYGLCAIAFVLIHGLLARERLMYGVIAVLGIAHAAAFQGMLLVILSVALIAIALSIRSGKYALWVREYAFFLLLWIILFDGFYALSIAAAHEWVIWIGVVAGMAFVMDFCVSERAIAGNVWRKAVVLMVCAESFLIVSFLPVSSAVLAFVCAVCSMFFIRHGVLRYAYENSKEIVQEAVLSVAIMLVTLCVAFFAAPR</sequence>
<feature type="transmembrane region" description="Helical" evidence="1">
    <location>
        <begin position="110"/>
        <end position="129"/>
    </location>
</feature>
<proteinExistence type="predicted"/>
<feature type="transmembrane region" description="Helical" evidence="1">
    <location>
        <begin position="38"/>
        <end position="59"/>
    </location>
</feature>
<feature type="transmembrane region" description="Helical" evidence="1">
    <location>
        <begin position="220"/>
        <end position="238"/>
    </location>
</feature>
<reference evidence="2 3" key="1">
    <citation type="submission" date="2017-09" db="EMBL/GenBank/DDBJ databases">
        <title>Depth-based differentiation of microbial function through sediment-hosted aquifers and enrichment of novel symbionts in the deep terrestrial subsurface.</title>
        <authorList>
            <person name="Probst A.J."/>
            <person name="Ladd B."/>
            <person name="Jarett J.K."/>
            <person name="Geller-Mcgrath D.E."/>
            <person name="Sieber C.M."/>
            <person name="Emerson J.B."/>
            <person name="Anantharaman K."/>
            <person name="Thomas B.C."/>
            <person name="Malmstrom R."/>
            <person name="Stieglmeier M."/>
            <person name="Klingl A."/>
            <person name="Woyke T."/>
            <person name="Ryan C.M."/>
            <person name="Banfield J.F."/>
        </authorList>
    </citation>
    <scope>NUCLEOTIDE SEQUENCE [LARGE SCALE GENOMIC DNA]</scope>
    <source>
        <strain evidence="2">CG11_big_fil_rev_8_21_14_0_20_43_10</strain>
    </source>
</reference>
<keyword evidence="1" id="KW-0812">Transmembrane</keyword>
<comment type="caution">
    <text evidence="2">The sequence shown here is derived from an EMBL/GenBank/DDBJ whole genome shotgun (WGS) entry which is preliminary data.</text>
</comment>
<name>A0A2H0PX19_9BACT</name>
<evidence type="ECO:0000313" key="3">
    <source>
        <dbReference type="Proteomes" id="UP000236846"/>
    </source>
</evidence>
<keyword evidence="1" id="KW-1133">Transmembrane helix</keyword>
<evidence type="ECO:0000256" key="1">
    <source>
        <dbReference type="SAM" id="Phobius"/>
    </source>
</evidence>
<dbReference type="AlphaFoldDB" id="A0A2H0PX19"/>
<dbReference type="EMBL" id="PCXE01000018">
    <property type="protein sequence ID" value="PIR26558.1"/>
    <property type="molecule type" value="Genomic_DNA"/>
</dbReference>
<feature type="transmembrane region" description="Helical" evidence="1">
    <location>
        <begin position="135"/>
        <end position="154"/>
    </location>
</feature>
<accession>A0A2H0PX19</accession>
<feature type="transmembrane region" description="Helical" evidence="1">
    <location>
        <begin position="65"/>
        <end position="98"/>
    </location>
</feature>
<keyword evidence="1" id="KW-0472">Membrane</keyword>
<protein>
    <submittedName>
        <fullName evidence="2">Uncharacterized protein</fullName>
    </submittedName>
</protein>
<organism evidence="2 3">
    <name type="scientific">Candidatus Brennerbacteria bacterium CG11_big_fil_rev_8_21_14_0_20_43_10</name>
    <dbReference type="NCBI Taxonomy" id="1974523"/>
    <lineage>
        <taxon>Bacteria</taxon>
        <taxon>Candidatus Brenneribacteriota</taxon>
    </lineage>
</organism>
<evidence type="ECO:0000313" key="2">
    <source>
        <dbReference type="EMBL" id="PIR26558.1"/>
    </source>
</evidence>
<gene>
    <name evidence="2" type="ORF">COV41_01170</name>
</gene>
<feature type="transmembrane region" description="Helical" evidence="1">
    <location>
        <begin position="188"/>
        <end position="208"/>
    </location>
</feature>
<feature type="transmembrane region" description="Helical" evidence="1">
    <location>
        <begin position="15"/>
        <end position="31"/>
    </location>
</feature>